<feature type="transmembrane region" description="Helical" evidence="1">
    <location>
        <begin position="121"/>
        <end position="140"/>
    </location>
</feature>
<reference evidence="2 3" key="1">
    <citation type="submission" date="2024-05" db="EMBL/GenBank/DDBJ databases">
        <authorList>
            <person name="Duchaud E."/>
        </authorList>
    </citation>
    <scope>NUCLEOTIDE SEQUENCE [LARGE SCALE GENOMIC DNA]</scope>
    <source>
        <strain evidence="2">Ena-SAMPLE-TAB-13-05-2024-13:56:06:370-140305</strain>
    </source>
</reference>
<evidence type="ECO:0000313" key="2">
    <source>
        <dbReference type="EMBL" id="CAL2104932.1"/>
    </source>
</evidence>
<evidence type="ECO:0000256" key="1">
    <source>
        <dbReference type="SAM" id="Phobius"/>
    </source>
</evidence>
<comment type="caution">
    <text evidence="2">The sequence shown here is derived from an EMBL/GenBank/DDBJ whole genome shotgun (WGS) entry which is preliminary data.</text>
</comment>
<accession>A0ABM9PH68</accession>
<evidence type="ECO:0008006" key="4">
    <source>
        <dbReference type="Google" id="ProtNLM"/>
    </source>
</evidence>
<keyword evidence="1" id="KW-1133">Transmembrane helix</keyword>
<name>A0ABM9PH68_9FLAO</name>
<keyword evidence="1" id="KW-0812">Transmembrane</keyword>
<feature type="transmembrane region" description="Helical" evidence="1">
    <location>
        <begin position="75"/>
        <end position="92"/>
    </location>
</feature>
<protein>
    <recommendedName>
        <fullName evidence="4">Major facilitator superfamily (MFS) profile domain-containing protein</fullName>
    </recommendedName>
</protein>
<dbReference type="RefSeq" id="WP_348736662.1">
    <property type="nucleotide sequence ID" value="NZ_CAXJRC010000002.1"/>
</dbReference>
<sequence>MNSKILKIIVAVLSLVGIGLFLRVSGIDEDQTEAMSSAVSPLVTYSIALLGLAVVAAVVASLLGVLKNPAALKKALVGIAALAVVLLVSYILSPDNQVNDANGEVIAAAQSQVSKLTSTGIWVSLILLGVGGVFFIIDLLKGLVKS</sequence>
<dbReference type="EMBL" id="CAXJRC010000002">
    <property type="protein sequence ID" value="CAL2104932.1"/>
    <property type="molecule type" value="Genomic_DNA"/>
</dbReference>
<gene>
    <name evidence="2" type="ORF">T190115A13A_110068</name>
</gene>
<feature type="transmembrane region" description="Helical" evidence="1">
    <location>
        <begin position="42"/>
        <end position="63"/>
    </location>
</feature>
<keyword evidence="1" id="KW-0472">Membrane</keyword>
<evidence type="ECO:0000313" key="3">
    <source>
        <dbReference type="Proteomes" id="UP001497602"/>
    </source>
</evidence>
<organism evidence="2 3">
    <name type="scientific">Tenacibaculum vairaonense</name>
    <dbReference type="NCBI Taxonomy" id="3137860"/>
    <lineage>
        <taxon>Bacteria</taxon>
        <taxon>Pseudomonadati</taxon>
        <taxon>Bacteroidota</taxon>
        <taxon>Flavobacteriia</taxon>
        <taxon>Flavobacteriales</taxon>
        <taxon>Flavobacteriaceae</taxon>
        <taxon>Tenacibaculum</taxon>
    </lineage>
</organism>
<keyword evidence="3" id="KW-1185">Reference proteome</keyword>
<proteinExistence type="predicted"/>
<dbReference type="Proteomes" id="UP001497602">
    <property type="component" value="Unassembled WGS sequence"/>
</dbReference>